<evidence type="ECO:0008006" key="4">
    <source>
        <dbReference type="Google" id="ProtNLM"/>
    </source>
</evidence>
<evidence type="ECO:0000256" key="1">
    <source>
        <dbReference type="SAM" id="Phobius"/>
    </source>
</evidence>
<protein>
    <recommendedName>
        <fullName evidence="4">POTRA domain-containing protein</fullName>
    </recommendedName>
</protein>
<keyword evidence="1" id="KW-0812">Transmembrane</keyword>
<accession>A0A554JCG6</accession>
<keyword evidence="1" id="KW-0472">Membrane</keyword>
<evidence type="ECO:0000313" key="2">
    <source>
        <dbReference type="EMBL" id="TSC65970.1"/>
    </source>
</evidence>
<feature type="transmembrane region" description="Helical" evidence="1">
    <location>
        <begin position="77"/>
        <end position="99"/>
    </location>
</feature>
<reference evidence="2 3" key="1">
    <citation type="submission" date="2017-08" db="EMBL/GenBank/DDBJ databases">
        <title>Mechanisms for carbon and nitrogen cycling indicate functional differentiation within the Candidate Phyla Radiation.</title>
        <authorList>
            <person name="Danczak R.E."/>
            <person name="Johnston M.D."/>
            <person name="Kenah C."/>
            <person name="Slattery M."/>
            <person name="Wrighton K.C."/>
            <person name="Wilkins M.J."/>
        </authorList>
    </citation>
    <scope>NUCLEOTIDE SEQUENCE [LARGE SCALE GENOMIC DNA]</scope>
    <source>
        <strain evidence="2">Gr01-1014_85</strain>
    </source>
</reference>
<dbReference type="AlphaFoldDB" id="A0A554JCG6"/>
<gene>
    <name evidence="2" type="ORF">CEO22_278</name>
</gene>
<proteinExistence type="predicted"/>
<comment type="caution">
    <text evidence="2">The sequence shown here is derived from an EMBL/GenBank/DDBJ whole genome shotgun (WGS) entry which is preliminary data.</text>
</comment>
<name>A0A554JCG6_9BACT</name>
<sequence>MRKKSLSSEPAWRQFLASFRPQPTGYDRPILRSGQFGSTERRARRDKRRLQWQQPLSLTTPEIKPDLGPRWWSRRGLLILVGLFSLMGLWLWLMYGAFWQVQTIIQPSGLAPELVQELERWRGTNIFKLPTATLEAKLLTLDSSLASVKLSKGLPQTLKLDLELRQPALIWRAGQTLYTLDQTGLAYRAAPTLIEDQLALAAELPAVLVSDRRNLPVELGKITVRSGFISFVNQLKTELASRGIEVKAVEIDETTFSIVVLTNQPYRLLFETTRPLSAQLTTLGKILETKPEIKEYLDLRVRGWVYYR</sequence>
<keyword evidence="1" id="KW-1133">Transmembrane helix</keyword>
<organism evidence="2 3">
    <name type="scientific">Candidatus Berkelbacteria bacterium Gr01-1014_85</name>
    <dbReference type="NCBI Taxonomy" id="2017150"/>
    <lineage>
        <taxon>Bacteria</taxon>
        <taxon>Candidatus Berkelbacteria</taxon>
    </lineage>
</organism>
<dbReference type="Proteomes" id="UP000316253">
    <property type="component" value="Unassembled WGS sequence"/>
</dbReference>
<evidence type="ECO:0000313" key="3">
    <source>
        <dbReference type="Proteomes" id="UP000316253"/>
    </source>
</evidence>
<dbReference type="EMBL" id="VMFD01000020">
    <property type="protein sequence ID" value="TSC65970.1"/>
    <property type="molecule type" value="Genomic_DNA"/>
</dbReference>